<keyword evidence="1" id="KW-1133">Transmembrane helix</keyword>
<feature type="transmembrane region" description="Helical" evidence="1">
    <location>
        <begin position="21"/>
        <end position="38"/>
    </location>
</feature>
<comment type="caution">
    <text evidence="2">The sequence shown here is derived from an EMBL/GenBank/DDBJ whole genome shotgun (WGS) entry which is preliminary data.</text>
</comment>
<organism evidence="2 3">
    <name type="scientific">Paenibacillus glacialis</name>
    <dbReference type="NCBI Taxonomy" id="494026"/>
    <lineage>
        <taxon>Bacteria</taxon>
        <taxon>Bacillati</taxon>
        <taxon>Bacillota</taxon>
        <taxon>Bacilli</taxon>
        <taxon>Bacillales</taxon>
        <taxon>Paenibacillaceae</taxon>
        <taxon>Paenibacillus</taxon>
    </lineage>
</organism>
<name>A0A162LFQ2_9BACL</name>
<feature type="transmembrane region" description="Helical" evidence="1">
    <location>
        <begin position="44"/>
        <end position="61"/>
    </location>
</feature>
<protein>
    <submittedName>
        <fullName evidence="2">Uncharacterized protein</fullName>
    </submittedName>
</protein>
<dbReference type="OrthoDB" id="9844406at2"/>
<dbReference type="EMBL" id="LVJH01000042">
    <property type="protein sequence ID" value="OAB39784.1"/>
    <property type="molecule type" value="Genomic_DNA"/>
</dbReference>
<evidence type="ECO:0000256" key="1">
    <source>
        <dbReference type="SAM" id="Phobius"/>
    </source>
</evidence>
<evidence type="ECO:0000313" key="3">
    <source>
        <dbReference type="Proteomes" id="UP000076967"/>
    </source>
</evidence>
<sequence length="144" mass="17154">MKENLSDNEYQISLPYLGAKYSSFFSLMMILSILINDLGRKKEVYFVIVIAIIIAVGIFMIKEIRKKRIIIIEEKNLIIDGLPLEANEIKSTKINRYCIEFETNKKRWSQRIIRFDFKGIDKETHRNTLKAWLRRQNIRTKQDL</sequence>
<dbReference type="AlphaFoldDB" id="A0A162LFQ2"/>
<keyword evidence="3" id="KW-1185">Reference proteome</keyword>
<accession>A0A162LFQ2</accession>
<keyword evidence="1" id="KW-0812">Transmembrane</keyword>
<reference evidence="2 3" key="1">
    <citation type="submission" date="2016-03" db="EMBL/GenBank/DDBJ databases">
        <title>Draft genome sequence of Paenibacillus glacialis DSM 22343.</title>
        <authorList>
            <person name="Shin S.-K."/>
            <person name="Yi H."/>
        </authorList>
    </citation>
    <scope>NUCLEOTIDE SEQUENCE [LARGE SCALE GENOMIC DNA]</scope>
    <source>
        <strain evidence="2 3">DSM 22343</strain>
    </source>
</reference>
<evidence type="ECO:0000313" key="2">
    <source>
        <dbReference type="EMBL" id="OAB39784.1"/>
    </source>
</evidence>
<gene>
    <name evidence="2" type="ORF">PGLA_18905</name>
</gene>
<keyword evidence="1" id="KW-0472">Membrane</keyword>
<dbReference type="RefSeq" id="WP_068535873.1">
    <property type="nucleotide sequence ID" value="NZ_LVJH01000042.1"/>
</dbReference>
<proteinExistence type="predicted"/>
<dbReference type="Proteomes" id="UP000076967">
    <property type="component" value="Unassembled WGS sequence"/>
</dbReference>